<dbReference type="EMBL" id="VSRR010064392">
    <property type="protein sequence ID" value="MPC84094.1"/>
    <property type="molecule type" value="Genomic_DNA"/>
</dbReference>
<organism evidence="1 2">
    <name type="scientific">Portunus trituberculatus</name>
    <name type="common">Swimming crab</name>
    <name type="synonym">Neptunus trituberculatus</name>
    <dbReference type="NCBI Taxonomy" id="210409"/>
    <lineage>
        <taxon>Eukaryota</taxon>
        <taxon>Metazoa</taxon>
        <taxon>Ecdysozoa</taxon>
        <taxon>Arthropoda</taxon>
        <taxon>Crustacea</taxon>
        <taxon>Multicrustacea</taxon>
        <taxon>Malacostraca</taxon>
        <taxon>Eumalacostraca</taxon>
        <taxon>Eucarida</taxon>
        <taxon>Decapoda</taxon>
        <taxon>Pleocyemata</taxon>
        <taxon>Brachyura</taxon>
        <taxon>Eubrachyura</taxon>
        <taxon>Portunoidea</taxon>
        <taxon>Portunidae</taxon>
        <taxon>Portuninae</taxon>
        <taxon>Portunus</taxon>
    </lineage>
</organism>
<evidence type="ECO:0000313" key="2">
    <source>
        <dbReference type="Proteomes" id="UP000324222"/>
    </source>
</evidence>
<dbReference type="Proteomes" id="UP000324222">
    <property type="component" value="Unassembled WGS sequence"/>
</dbReference>
<comment type="caution">
    <text evidence="1">The sequence shown here is derived from an EMBL/GenBank/DDBJ whole genome shotgun (WGS) entry which is preliminary data.</text>
</comment>
<reference evidence="1 2" key="1">
    <citation type="submission" date="2019-05" db="EMBL/GenBank/DDBJ databases">
        <title>Another draft genome of Portunus trituberculatus and its Hox gene families provides insights of decapod evolution.</title>
        <authorList>
            <person name="Jeong J.-H."/>
            <person name="Song I."/>
            <person name="Kim S."/>
            <person name="Choi T."/>
            <person name="Kim D."/>
            <person name="Ryu S."/>
            <person name="Kim W."/>
        </authorList>
    </citation>
    <scope>NUCLEOTIDE SEQUENCE [LARGE SCALE GENOMIC DNA]</scope>
    <source>
        <tissue evidence="1">Muscle</tissue>
    </source>
</reference>
<proteinExistence type="predicted"/>
<accession>A0A5B7IV55</accession>
<protein>
    <submittedName>
        <fullName evidence="1">Uncharacterized protein</fullName>
    </submittedName>
</protein>
<dbReference type="AlphaFoldDB" id="A0A5B7IV55"/>
<evidence type="ECO:0000313" key="1">
    <source>
        <dbReference type="EMBL" id="MPC84094.1"/>
    </source>
</evidence>
<keyword evidence="2" id="KW-1185">Reference proteome</keyword>
<gene>
    <name evidence="1" type="ORF">E2C01_078820</name>
</gene>
<name>A0A5B7IV55_PORTR</name>
<sequence>MTESLSLIAFSEINRHTLYTLSNPIPPYQPVVNGSQRIPVSKLSSAVYCLLFKRGAIRYRLDATYRHSEDFANTSVKMALKELVGKRLFTRTVRWNGKRIRSEKVLEGSVMGPIDDREIQGPDIDS</sequence>